<sequence>MSFVAFLIWLFLMVITFIKARDYGRSKLLWVVIGLVLSPILSLIGLLILGKSYDR</sequence>
<proteinExistence type="predicted"/>
<feature type="transmembrane region" description="Helical" evidence="1">
    <location>
        <begin position="30"/>
        <end position="49"/>
    </location>
</feature>
<protein>
    <submittedName>
        <fullName evidence="2">Uncharacterized protein</fullName>
    </submittedName>
</protein>
<dbReference type="RefSeq" id="YP_009623678.1">
    <property type="nucleotide sequence ID" value="NC_042116.1"/>
</dbReference>
<evidence type="ECO:0000313" key="5">
    <source>
        <dbReference type="Proteomes" id="UP000317227"/>
    </source>
</evidence>
<dbReference type="GeneID" id="40100486"/>
<reference evidence="4" key="1">
    <citation type="submission" date="2017-10" db="EMBL/GenBank/DDBJ databases">
        <authorList>
            <person name="Skurnik M."/>
        </authorList>
    </citation>
    <scope>NUCLEOTIDE SEQUENCE [LARGE SCALE GENOMIC DNA]</scope>
</reference>
<gene>
    <name evidence="2" type="primary">g068</name>
</gene>
<evidence type="ECO:0000313" key="4">
    <source>
        <dbReference type="Proteomes" id="UP000240931"/>
    </source>
</evidence>
<dbReference type="Proteomes" id="UP000317227">
    <property type="component" value="Segment"/>
</dbReference>
<dbReference type="EMBL" id="LR596615">
    <property type="protein sequence ID" value="VUE36114.1"/>
    <property type="molecule type" value="Genomic_DNA"/>
</dbReference>
<reference evidence="2" key="2">
    <citation type="submission" date="2017-10" db="EMBL/GenBank/DDBJ databases">
        <authorList>
            <person name="Banno H."/>
            <person name="Chua N.-H."/>
        </authorList>
    </citation>
    <scope>NUCLEOTIDE SEQUENCE [LARGE SCALE GENOMIC DNA]</scope>
</reference>
<dbReference type="EMBL" id="LT960551">
    <property type="protein sequence ID" value="SOK58345.1"/>
    <property type="molecule type" value="Genomic_DNA"/>
</dbReference>
<keyword evidence="1" id="KW-0812">Transmembrane</keyword>
<evidence type="ECO:0000313" key="2">
    <source>
        <dbReference type="EMBL" id="SOK58345.1"/>
    </source>
</evidence>
<keyword evidence="1" id="KW-0472">Membrane</keyword>
<keyword evidence="1" id="KW-1133">Transmembrane helix</keyword>
<keyword evidence="4" id="KW-1185">Reference proteome</keyword>
<organism evidence="2 4">
    <name type="scientific">Yersinia phage fHe-Yen9-04</name>
    <dbReference type="NCBI Taxonomy" id="2052742"/>
    <lineage>
        <taxon>Viruses</taxon>
        <taxon>Duplodnaviria</taxon>
        <taxon>Heunggongvirae</taxon>
        <taxon>Uroviricota</taxon>
        <taxon>Caudoviricetes</taxon>
        <taxon>Eneladusvirus</taxon>
        <taxon>Eneladusvirus Yen904</taxon>
    </lineage>
</organism>
<dbReference type="Proteomes" id="UP000240931">
    <property type="component" value="Segment"/>
</dbReference>
<name>A0A2C9CX09_9CAUD</name>
<dbReference type="KEGG" id="vg:40100486"/>
<evidence type="ECO:0000256" key="1">
    <source>
        <dbReference type="SAM" id="Phobius"/>
    </source>
</evidence>
<reference evidence="3 5" key="3">
    <citation type="submission" date="2019-06" db="EMBL/GenBank/DDBJ databases">
        <authorList>
            <person name="Bower L."/>
            <person name="Leinonen R."/>
        </authorList>
    </citation>
    <scope>NUCLEOTIDE SEQUENCE [LARGE SCALE GENOMIC DNA]</scope>
</reference>
<dbReference type="OrthoDB" id="40671at10239"/>
<evidence type="ECO:0000313" key="3">
    <source>
        <dbReference type="EMBL" id="VUE36114.1"/>
    </source>
</evidence>
<accession>A0A2C9CX09</accession>